<keyword evidence="2" id="KW-1133">Transmembrane helix</keyword>
<name>A0A1J1HCZ6_PLARL</name>
<feature type="transmembrane region" description="Helical" evidence="2">
    <location>
        <begin position="2875"/>
        <end position="2894"/>
    </location>
</feature>
<feature type="transmembrane region" description="Helical" evidence="2">
    <location>
        <begin position="1110"/>
        <end position="1128"/>
    </location>
</feature>
<feature type="transmembrane region" description="Helical" evidence="2">
    <location>
        <begin position="4096"/>
        <end position="4119"/>
    </location>
</feature>
<feature type="transmembrane region" description="Helical" evidence="2">
    <location>
        <begin position="1378"/>
        <end position="1397"/>
    </location>
</feature>
<dbReference type="KEGG" id="prel:PRELSG_1217700"/>
<accession>A0A1J1HCZ6</accession>
<dbReference type="OrthoDB" id="380950at2759"/>
<organism evidence="3 4">
    <name type="scientific">Plasmodium relictum</name>
    <dbReference type="NCBI Taxonomy" id="85471"/>
    <lineage>
        <taxon>Eukaryota</taxon>
        <taxon>Sar</taxon>
        <taxon>Alveolata</taxon>
        <taxon>Apicomplexa</taxon>
        <taxon>Aconoidasida</taxon>
        <taxon>Haemosporida</taxon>
        <taxon>Plasmodiidae</taxon>
        <taxon>Plasmodium</taxon>
        <taxon>Plasmodium (Haemamoeba)</taxon>
    </lineage>
</organism>
<feature type="transmembrane region" description="Helical" evidence="2">
    <location>
        <begin position="819"/>
        <end position="836"/>
    </location>
</feature>
<gene>
    <name evidence="3" type="ORF">PRELSG_1217700</name>
</gene>
<feature type="transmembrane region" description="Helical" evidence="2">
    <location>
        <begin position="4067"/>
        <end position="4090"/>
    </location>
</feature>
<keyword evidence="1" id="KW-0175">Coiled coil</keyword>
<feature type="transmembrane region" description="Helical" evidence="2">
    <location>
        <begin position="2689"/>
        <end position="2708"/>
    </location>
</feature>
<feature type="coiled-coil region" evidence="1">
    <location>
        <begin position="3485"/>
        <end position="3515"/>
    </location>
</feature>
<keyword evidence="2" id="KW-0472">Membrane</keyword>
<evidence type="ECO:0008006" key="5">
    <source>
        <dbReference type="Google" id="ProtNLM"/>
    </source>
</evidence>
<proteinExistence type="predicted"/>
<feature type="transmembrane region" description="Helical" evidence="2">
    <location>
        <begin position="3869"/>
        <end position="3892"/>
    </location>
</feature>
<dbReference type="EMBL" id="LN835307">
    <property type="protein sequence ID" value="CRH01293.1"/>
    <property type="molecule type" value="Genomic_DNA"/>
</dbReference>
<reference evidence="3 4" key="1">
    <citation type="submission" date="2015-04" db="EMBL/GenBank/DDBJ databases">
        <authorList>
            <consortium name="Pathogen Informatics"/>
        </authorList>
    </citation>
    <scope>NUCLEOTIDE SEQUENCE [LARGE SCALE GENOMIC DNA]</scope>
    <source>
        <strain evidence="3 4">SGS1</strain>
    </source>
</reference>
<evidence type="ECO:0000256" key="2">
    <source>
        <dbReference type="SAM" id="Phobius"/>
    </source>
</evidence>
<dbReference type="RefSeq" id="XP_028534293.1">
    <property type="nucleotide sequence ID" value="XM_028677955.1"/>
</dbReference>
<evidence type="ECO:0000313" key="4">
    <source>
        <dbReference type="Proteomes" id="UP000220158"/>
    </source>
</evidence>
<feature type="transmembrane region" description="Helical" evidence="2">
    <location>
        <begin position="1069"/>
        <end position="1089"/>
    </location>
</feature>
<feature type="transmembrane region" description="Helical" evidence="2">
    <location>
        <begin position="3937"/>
        <end position="3960"/>
    </location>
</feature>
<dbReference type="GeneID" id="39737421"/>
<evidence type="ECO:0000313" key="3">
    <source>
        <dbReference type="EMBL" id="CRH01293.1"/>
    </source>
</evidence>
<keyword evidence="4" id="KW-1185">Reference proteome</keyword>
<dbReference type="Proteomes" id="UP000220158">
    <property type="component" value="Chromosome 12"/>
</dbReference>
<evidence type="ECO:0000256" key="1">
    <source>
        <dbReference type="SAM" id="Coils"/>
    </source>
</evidence>
<keyword evidence="2" id="KW-0812">Transmembrane</keyword>
<dbReference type="VEuPathDB" id="PlasmoDB:PRELSG_1217700"/>
<protein>
    <recommendedName>
        <fullName evidence="5">Spatacsin C-terminal domain-containing protein</fullName>
    </recommendedName>
</protein>
<feature type="transmembrane region" description="Helical" evidence="2">
    <location>
        <begin position="4570"/>
        <end position="4588"/>
    </location>
</feature>
<sequence length="5453" mass="663332">MEDIICLKLFKTRKRNNKNRIYTILPNENNDVIALLYFKNNYEDEKSFKLCFNFLNNYSNDCLLNNNTISCFWVYSNIDIFIKKEKVKRQIPILISQQNNQLNFYNFIYINKINPLIENHEIKIQDNVLNFSICEKIHENIAEKNKLYNFYISIDKLFHFAISLNKNLSILESFNKKFVKIILNKEDSFFIILNDIVCLKFATYGQSLKIKNLFALQNILMNIDNYIYFQKCISKSNFLFLLTLTPQQFLLIYRGDTPYLAININKYLSTFFVDFEVSHDLLIIILFDINNQLWFLNLNTYCNLNFTREENKNKIILEKEKIKNVVIHSLNEKQESYYYLETKRNTKHHIKENVEKGENLTIQKNKNNVKFNFESYFPNFFKLREIKAYIKKDLKKDKDCIICIKNYKKLESSKYIYIIKEIKKKLKKENFYQISNYEKLNKKKYSNYRKNYHILYFYKKKELSDYYIDFSYYNNYDCKYQTNKSINNLYDYKKYESNGNTFREFYYKSCDHYFKDKYNIPQNDEIYKNIVNERIENVDKNDLKLVKVCNGNENNYNNEKDLIKKSNDKKYLNDDFFFINNNYKNYHFYNVVNNINNNTNIYDLINLNLDKSVNNLNNKLPQYIQYIHVYKYFYNIRRFFVIKKCKDNSRSYSRYKNTNRNSKNFLFNKKLQSIKIYVCNKYFMIEIFLSCKNKCYLIVLKIEEKIKFLFILKNYKYFYVNNKSHPIFNIDNTLCKLIFKSCISTLIDIITYNKKTIAEKILKVNNLKKSYLYFIMIYNSLLNKDIYLIKKCLKILKFKEALLLCRILFHYILNNFNMKLIYFYFINYFSFINHVLNKRDKKKIHKLKKEIKKKKEFISIYMKITLKKIFDIVDIIAKKYLCFQDNNESKFSFNQEIFNKNEKKLKENESFNLYSNKKKPIKVQISNMRKKERKFDLINSNMNNKNMKEKLTQSTSLKKECLVKDSFNHINEKRDLDENKINNNSGSIIKNNFISDSKENKIKMNELSINNIKSNISGNNKNVITSINDRRIIHNYNNINNKYLKIYEIYYFEKNCFCDNYNLFLNKKYSIEICSITIHFIISFIDYFIKKKKNSIKRKSKKFNKIFIEMNKYIYFIKILMNALLNNYSKKVKKRTKRNRSKNDISENEKYLVISNNCKRELNFFNSIYLNVYNFYDIILQTLYIKTSNDDKINKFILNVDNNFYNNNEKVLDKNIVVKNKRGSILNYDSFIKNNNYNEKKLLNNKNSMSDCQNLDYILKNNDTNGTPTIRNKENINEINEKNNINEKIDTNNNNWNKNNIRNYDDFLFLLCYCYIVFTRKKKRFTYFPIKNIFYKEIVNSNSLIKEENDFNTIVYNIVNNNDLSTIIYYIYSKKYEFFFNFIFLYFNYCVLYNFFINRKNKCIKKLYHYMYKNSMIDNNDKMHKDRYRNGNCEDTDKKKKNKQKKLECNLFFNKMMISIINNNEATSIKEKKIYNYNYNYNTLVNYLFNDNKENRIIYNNNSENKNVINNRMSPSNNYKFINTSSMRKNNYYNLNERMNNSNSNYYNKINSCNNKLKLKNVIFEIYKMYDNLDRKFIKLENKINIKNIDSIFSFQFDVKNLLKSNLYNIILLIYKLIIKNKNKNNSYFKENIFKLLIKNLKIPFSYIHLAPYKILINYYGGIIYRLLCNNINNYLNICIYIVKILCIDVLKFFKMIAFNTLKKYIRNNLLLFLLKNNYKLNTKDKRAVKLIAILEIFYKNSSYSSEHNSSYTNYILNRNYFNLYQNETFLDLLKKKLYWNKHIYVHDMIYKEKNILSIFNYLNIYSVVSDSFEFVNYFNHTSYAFVAFLIQNFFCFYKIGNKENNKRDKNKLNRIKIKSKLKDIFLKKMNPKSIKRIKLVIMKKYCYFKIKQKILRNKIRIVKKIKRVIEKINESNKEILLYNKLTHHRSIKDVSFLRDDCYFNLDEYIRIHKPKINDIYIQNIEKMNNQRNDTLGKKKSMNNNTKEVERIQKKDKECLKIIEKEIIQKNMKNINNIKDIYKTNNESNLHNINCDKKYFNKFVNCYFTNKKNNKNIITLNIAKQWLKLKGEDVDDIRFISYNEFSSNIVKEKNKIKNNLNKMYLKKDKGYYDINNYDNECYCYLCCSGKKEKEKIEANKNQTESFNIDYNYSNVDTIDDFVLHNNQIIENISDAIYKDKRNSNEKNVHTSYIKNTFIFKKVNSNEKNKEINTLQNSINKSINTLHEDEKENKVPFKNIKSKYENTCNYRLIQCEISNNKYLCHSLFMLKTINKSIMVRIVLENKGINYLFFLMKYFINKKLKSFILNKKKLKNEYKEKRDIEKEKEKKKKNYQDYYFKSQSLKRDSSNILVKHKNEYMDYILLKKNNRDKITKNKNIKKNQEILNKNPIYKCILLKDSKKKKIIVKNLFYEIIKIFNIKSYDYNLFVYILEYYIDNNNISALFIHLLTLNYFTNNFFKTLHRSSRFNFYKVIKIKKSKRKIKKENNKYNSMLINENDKSEKKYFISENHRKARKIHTLNIYEKNFLKIIRYIQTNLGNKSTKYIYDYVEHFLESHGIFLFKFDFLYKLKILNICPSNKRTLNYENLKIKVLDIISNKKFPIKLRERKYKSDKYIFASKNIRTKKKKNKHIYYNMMIKLSRNFLCFNYLSYQNINYKFNVNISFGNVDNLLGYNKKYIMSNEINNLHNYILNYFLINQSYTSMYFFILKNNHLFRKLKDCNYLIKKLYKKENNFHIINNSANLYLFIPCYIYSQLSNNMLSLSLYNCAVISLQELKKYIETNIKENISKNEFLNISKDLIISNNNASQLKNDIDKSKKGTSLNILADTKISEKEREVENTSIKYEKKKKEYNIVIEKDNAYNFFLKKDKNNINYISLYNLSFLSVKLFFCLFVFSNIDIFDFKKNKCKNPLYMNIYYFKKLTKCFSPSIYEAYFGCKQYLKKKIKAKLEKEKIKNKKIFKLAIENLKKYKENYVHKKIYNYSAKNYSYNFCFENLYLIKEMDKDNSNNQEKDKYSLVKKVTKHKNVFYKNIYKSRVEFYYSYDFFTYNNDLSLQELLEKTVDQTFFQAYFSPFSIFKNIFEKKYQDTFNSEELINYQNNNSKKKIREDTFYMFCNNSLKENKILHKLFNYEVFFVDLRKYKNEDNYIKYILKNKSIEIENNTINNRDNRKIIDYNVDFLKSKKEDNSYPINLENRKLDKNYFYFLKYFNVKYFLICCQPLIAYHILIINHIFYDNKKTKNLLNYLYTNNYDVKFLNNYLINNNVNLPLNLKEDLKKEINDMCLELSIFYFNNNNILCSVFCFLDLCNINIEKLKMYILSMKSIYYCFKKNYRKRNFFDKWIKKCFQFFKIINFSIEDFYKMNKNIFYENFSITDINYYDLFKKNFIELIVIRLFIELSKEQNEKLTNKSHYRNEKLNDDKNIKNNIKLFYDNSINIEINVIKKKEKIKVEKNVDYKNRYNCEFNNVYENKIKFFDEEKGNNMEEIEKLSQKKDNFNEVKENINEKNKNLDESEKSKNEPINNVNYYIIKEETAKFFILLLLEMSIQYRMKEKKKRKKKYFNDFLNIISLYCKVNNVHQPLTLLHILSKKNDIFIFFYECIDKKIDIKTCQDIINLYTKNKHTKNHLLTFLNHVRNNVHNIIKFQSIIKSKNFKNMNKDSNNISTNNNLTLIFLKKIRNIFIGSKYFYNENSISFLNKTVLELLYCIIYNDFNYKNIQNVLEFTINNNSYYIKFYIYLSAYVQFIYRKNYSYFFDKKCKQLVKKKNEKYEMTNFKKYEKIFRTNFNTYNDFKIFLMFFNRKKEEYKELITSLKNIWFYLQITSYLLYLNNFRIVDINKLKFYTFIQNLNEHKVKRVNLFFDIMKKEDTTYFLIFFLLSNNIFNLLHRFLYIFYFNKPIVLLCNFTKCIKEHHFRKAEFYIKKHYNRCMKKNKNKNCNLYYIFFTHIINYLLISNSNIRYVILKMLSKAKHEYKYNFDFYVYKALNKFNMKKDIFFDIFDLCEELISMEKFGYIKKIFKEVYVSIDNSSKYVFTYNKIYIELNRFVLLHYVCFNNFLHIIKDRRHINNYIIFLYNTSTSYSYSNVIFLLFLLNYSFTYQSILSIFDQICILLLCLFLINNLKKGKNEKKKIKENCMFEYVKNKVLELKNLLSKKKKRNSKNKNINSSNLCILNFLPLNNEESENIFLFKEYKENRKKYMKYYKGLFPIFEKYKEYLNLREKFYNFSEDYFYKFSRNIKYIESLCINKYTAINLKLKVIYLLSLSTKKRIPINFDELNISYIESILKHIDEYKNRNTVVYVHNYIRKEYVRDDIKINEQLKTIHSIYKHDELFIYLNKDSKKNLLIKKDAIDHSCAYQKFPNNFINNNNSENYNENNMHIISSMKCNFNKNNDEKNYSKMIREKENFNDNFLFSIKKQNRNISNKENINILISIFICVNNLINNYDIIKVQSIINFFDIKNIYKNIKKYEREILKEEKDRTIHNFNSKNNNKMNIKKEKKKKITPTVIKTESCLIFDDFLKVNKDEKRYNCFNPLKNIKKHYIHNKKEIDVKNNLEIKLNENYDNSHLNIDDIYRYVFINSVHSLIIFYYLCVNTELGLHLMNLLYLKEKEKEKENSCINFESFIEKCKKHCSCDIYKFLLTTEILFSIRKKTNVLIKPIFYNVNNQIYIIKIFFYILKNFIDINEGTYNLSIGLKYTYLFNNRINTFVANLLIYHNFILLLLTNFHKYNLNECTNSYSTQNHVKKKAIKCNSKRNIKNNIKINSQNTEEKIIIYYECSTLFLNKYINLILTNSCNLIYKNYYFNSLLDVYFFILGIIQKKKNGKLRKKKKNYYCTGDIYKLLFNIKKCDQNFNNAFFNNLINFYKRNVAISLELEIEIIIFLYKLACKFTSQKHINKIIDIIKLRTSVYVKRRKLYLIFRILVNINEYDKLYFLFKLLFDSNIIYDFLKYSKNIFLSLNVYNYNCDLSISLNNNCLLYNQYMYKFKNYSNINNSKEEMLLDSINKCKNLSNKTIPNDNTILEHESFKMKNSCYDDVMNNQEKLKFRNLLYIIFENMYKKEKEERKEEEKKQINILYNFNNLNFSDLPNLYENYLHKFQNSSFLFYDDNLFISILSFYITIYCKQFTECDIEILTRIYKKIGLKYELYKVLKKKANTYIKNLKNEDDIFDECNLNTIITSIHLLHHCSLILLEIENLSEYNYNINLIYLLILQLKYIYLHNKQNLQKIKNSNFSSYLKNNISLDFLVNRIDENIDNIFENILQYDITMRDYKITFLNLSLDNLISLIEKHPIFYETLIIIKVYEKNYDDLVYSFIPKILFIQVVVYGNKKYLSDYCSYSCIDKNTLKYIIKLFQINSNHLKSYNSFPIKKYKYITIKKNFLTFDFSCYILSSINITYSSDEEKDKIFNYKNHVVSVKYILNQIGNIELKMKVCKKLGTDFNDLYEECKNILDLKLN</sequence>
<dbReference type="OMA" id="FFYECID"/>